<evidence type="ECO:0000256" key="2">
    <source>
        <dbReference type="SAM" id="SignalP"/>
    </source>
</evidence>
<protein>
    <submittedName>
        <fullName evidence="3">SFRICE_021300</fullName>
    </submittedName>
</protein>
<evidence type="ECO:0000313" key="3">
    <source>
        <dbReference type="EMBL" id="SOQ43718.1"/>
    </source>
</evidence>
<proteinExistence type="predicted"/>
<keyword evidence="2" id="KW-0732">Signal</keyword>
<name>A0A2H1VSF2_SPOFR</name>
<reference evidence="3" key="1">
    <citation type="submission" date="2016-07" db="EMBL/GenBank/DDBJ databases">
        <authorList>
            <person name="Bretaudeau A."/>
        </authorList>
    </citation>
    <scope>NUCLEOTIDE SEQUENCE</scope>
    <source>
        <strain evidence="3">Rice</strain>
        <tissue evidence="3">Whole body</tissue>
    </source>
</reference>
<dbReference type="AlphaFoldDB" id="A0A2H1VSF2"/>
<organism evidence="3">
    <name type="scientific">Spodoptera frugiperda</name>
    <name type="common">Fall armyworm</name>
    <dbReference type="NCBI Taxonomy" id="7108"/>
    <lineage>
        <taxon>Eukaryota</taxon>
        <taxon>Metazoa</taxon>
        <taxon>Ecdysozoa</taxon>
        <taxon>Arthropoda</taxon>
        <taxon>Hexapoda</taxon>
        <taxon>Insecta</taxon>
        <taxon>Pterygota</taxon>
        <taxon>Neoptera</taxon>
        <taxon>Endopterygota</taxon>
        <taxon>Lepidoptera</taxon>
        <taxon>Glossata</taxon>
        <taxon>Ditrysia</taxon>
        <taxon>Noctuoidea</taxon>
        <taxon>Noctuidae</taxon>
        <taxon>Amphipyrinae</taxon>
        <taxon>Spodoptera</taxon>
    </lineage>
</organism>
<feature type="compositionally biased region" description="Polar residues" evidence="1">
    <location>
        <begin position="84"/>
        <end position="100"/>
    </location>
</feature>
<sequence length="106" mass="11838">MRKMKSSFWRTRYPPIKPSWFCHCLLCIFALHHVSVEDCRLCLRLPVTTSSTVNQNSSIPQSSCRWVQCMKSGVAKEPAAPRPSITTGSPVGGTMSQNESPPILFI</sequence>
<gene>
    <name evidence="3" type="ORF">SFRICE_021300</name>
</gene>
<feature type="chain" id="PRO_5013567859" evidence="2">
    <location>
        <begin position="37"/>
        <end position="106"/>
    </location>
</feature>
<dbReference type="EMBL" id="ODYU01004154">
    <property type="protein sequence ID" value="SOQ43718.1"/>
    <property type="molecule type" value="Genomic_DNA"/>
</dbReference>
<evidence type="ECO:0000256" key="1">
    <source>
        <dbReference type="SAM" id="MobiDB-lite"/>
    </source>
</evidence>
<feature type="signal peptide" evidence="2">
    <location>
        <begin position="1"/>
        <end position="36"/>
    </location>
</feature>
<accession>A0A2H1VSF2</accession>
<feature type="region of interest" description="Disordered" evidence="1">
    <location>
        <begin position="75"/>
        <end position="106"/>
    </location>
</feature>